<proteinExistence type="predicted"/>
<name>A0ACD5I1J9_9EURY</name>
<dbReference type="EMBL" id="CP137693">
    <property type="protein sequence ID" value="XRJ21981.1"/>
    <property type="molecule type" value="Genomic_DNA"/>
</dbReference>
<protein>
    <submittedName>
        <fullName evidence="1">ABC transporter substrate-binding protein</fullName>
    </submittedName>
</protein>
<dbReference type="Proteomes" id="UP000257089">
    <property type="component" value="Plasmid p48N_4"/>
</dbReference>
<gene>
    <name evidence="1" type="ORF">DEQ67_019390</name>
</gene>
<sequence length="406" mass="45143">MPDGSSDHETPTRRDAIKYGGAVIGGGLLAGCIGQSNSASPLTETTANDSSTATKTTEPEVESYSVTMAPAGTIELDEVPKSVFTVLVHHADMVVALGHGDALNAMYSPSNFEGNYHKLLERLNGVSVDWSNLYNSWNPDKETLYELDSDLHLADPAYVSTMDAWDTADVEEVQTEIAPWFGNSLSRNHSEPPADWADQYQYYSLWDIFGKVAQVFREQERYEALSDVKTTLDSTISSSLPASDNRPQTARIMTTPELDTIWTFHMNGPGFIRSHTRPFGVPDALSDVEESSTIDLETLVETDPEVILVENAFARSDDWRAVKKEFHNDPVAGEILAVKNDQVYPLSARYGGPIMNLFQLEMVSKQLYPEQFGEWPDYDGGPYPDFSKEEQLFDREQVANIINGDF</sequence>
<reference evidence="1" key="1">
    <citation type="submission" date="2023-10" db="EMBL/GenBank/DDBJ databases">
        <title>A new archaeal virus that suppresses the transcription of host immunity genes.</title>
        <authorList>
            <person name="Turgeman-Grott I."/>
            <person name="Golan N."/>
            <person name="Neri U."/>
            <person name="Naki D."/>
            <person name="Altman N."/>
            <person name="Eizenshtein K."/>
            <person name="Choudhary D."/>
            <person name="Levi R."/>
            <person name="Himani H."/>
            <person name="Reshef L."/>
            <person name="Papke T.R."/>
            <person name="Gophna U."/>
        </authorList>
    </citation>
    <scope>NUCLEOTIDE SEQUENCE</scope>
    <source>
        <strain evidence="1">Atlit-48N</strain>
    </source>
</reference>
<geneLocation type="plasmid" evidence="1 2">
    <name>p48N_4</name>
</geneLocation>
<accession>A0ACD5I1J9</accession>
<keyword evidence="1" id="KW-0614">Plasmid</keyword>
<evidence type="ECO:0000313" key="1">
    <source>
        <dbReference type="EMBL" id="XRJ21981.1"/>
    </source>
</evidence>
<organism evidence="1 2">
    <name type="scientific">Haloferax sp. Atlit-48N</name>
    <dbReference type="NCBI Taxonomy" id="2077198"/>
    <lineage>
        <taxon>Archaea</taxon>
        <taxon>Methanobacteriati</taxon>
        <taxon>Methanobacteriota</taxon>
        <taxon>Stenosarchaea group</taxon>
        <taxon>Halobacteria</taxon>
        <taxon>Halobacteriales</taxon>
        <taxon>Haloferacaceae</taxon>
        <taxon>Haloferax</taxon>
    </lineage>
</organism>
<evidence type="ECO:0000313" key="2">
    <source>
        <dbReference type="Proteomes" id="UP000257089"/>
    </source>
</evidence>